<dbReference type="RefSeq" id="WP_097183135.1">
    <property type="nucleotide sequence ID" value="NZ_OCNK01000001.1"/>
</dbReference>
<dbReference type="SUPFAM" id="SSF53335">
    <property type="entry name" value="S-adenosyl-L-methionine-dependent methyltransferases"/>
    <property type="match status" value="1"/>
</dbReference>
<dbReference type="InterPro" id="IPR029063">
    <property type="entry name" value="SAM-dependent_MTases_sf"/>
</dbReference>
<gene>
    <name evidence="2" type="ORF">SAMN06272739_0937</name>
</gene>
<feature type="domain" description="Methyltransferase type 11" evidence="1">
    <location>
        <begin position="55"/>
        <end position="158"/>
    </location>
</feature>
<evidence type="ECO:0000259" key="1">
    <source>
        <dbReference type="Pfam" id="PF08241"/>
    </source>
</evidence>
<keyword evidence="2" id="KW-0808">Transferase</keyword>
<reference evidence="3" key="1">
    <citation type="submission" date="2017-09" db="EMBL/GenBank/DDBJ databases">
        <authorList>
            <person name="Varghese N."/>
            <person name="Submissions S."/>
        </authorList>
    </citation>
    <scope>NUCLEOTIDE SEQUENCE [LARGE SCALE GENOMIC DNA]</scope>
    <source>
        <strain evidence="3">DSM 44270</strain>
    </source>
</reference>
<proteinExistence type="predicted"/>
<sequence length="225" mass="23740">MPPPERATRALARQLGHPRGPFGRLVGRVLNRRNAPALRAAVAALPVRPGDVLADLGFGGGVGLELLLGRLEEVDPGGGRVHGVDVSETMLAAASRRFARQVADGRLQLHLAPVEALPLADSSVDAAITLNTIYFLPDLPAAFREVHRVLRPGGRLVVGLGDPEAMSRMAVTREGFRIRPVDDVVDALGAAGLVLAEHRRVGEGEEVVHLLVAVSDAGDQPSRSS</sequence>
<dbReference type="OrthoDB" id="529208at2"/>
<dbReference type="GO" id="GO:0008757">
    <property type="term" value="F:S-adenosylmethionine-dependent methyltransferase activity"/>
    <property type="evidence" value="ECO:0007669"/>
    <property type="project" value="InterPro"/>
</dbReference>
<dbReference type="PANTHER" id="PTHR42912">
    <property type="entry name" value="METHYLTRANSFERASE"/>
    <property type="match status" value="1"/>
</dbReference>
<dbReference type="PANTHER" id="PTHR42912:SF80">
    <property type="entry name" value="METHYLTRANSFERASE DOMAIN-CONTAINING PROTEIN"/>
    <property type="match status" value="1"/>
</dbReference>
<dbReference type="InterPro" id="IPR013216">
    <property type="entry name" value="Methyltransf_11"/>
</dbReference>
<protein>
    <submittedName>
        <fullName evidence="2">Methyltransferase domain-containing protein</fullName>
    </submittedName>
</protein>
<dbReference type="Proteomes" id="UP000219482">
    <property type="component" value="Unassembled WGS sequence"/>
</dbReference>
<dbReference type="AlphaFoldDB" id="A0A286GI34"/>
<evidence type="ECO:0000313" key="3">
    <source>
        <dbReference type="Proteomes" id="UP000219482"/>
    </source>
</evidence>
<dbReference type="InterPro" id="IPR050508">
    <property type="entry name" value="Methyltransf_Superfamily"/>
</dbReference>
<accession>A0A286GI34</accession>
<dbReference type="GO" id="GO:0032259">
    <property type="term" value="P:methylation"/>
    <property type="evidence" value="ECO:0007669"/>
    <property type="project" value="UniProtKB-KW"/>
</dbReference>
<keyword evidence="2" id="KW-0489">Methyltransferase</keyword>
<dbReference type="Gene3D" id="3.40.50.150">
    <property type="entry name" value="Vaccinia Virus protein VP39"/>
    <property type="match status" value="1"/>
</dbReference>
<dbReference type="CDD" id="cd02440">
    <property type="entry name" value="AdoMet_MTases"/>
    <property type="match status" value="1"/>
</dbReference>
<organism evidence="2 3">
    <name type="scientific">Blastococcus haudaquaticus</name>
    <dbReference type="NCBI Taxonomy" id="1938745"/>
    <lineage>
        <taxon>Bacteria</taxon>
        <taxon>Bacillati</taxon>
        <taxon>Actinomycetota</taxon>
        <taxon>Actinomycetes</taxon>
        <taxon>Geodermatophilales</taxon>
        <taxon>Geodermatophilaceae</taxon>
        <taxon>Blastococcus</taxon>
    </lineage>
</organism>
<evidence type="ECO:0000313" key="2">
    <source>
        <dbReference type="EMBL" id="SOD94634.1"/>
    </source>
</evidence>
<name>A0A286GI34_9ACTN</name>
<dbReference type="Pfam" id="PF08241">
    <property type="entry name" value="Methyltransf_11"/>
    <property type="match status" value="1"/>
</dbReference>
<dbReference type="EMBL" id="OCNK01000001">
    <property type="protein sequence ID" value="SOD94634.1"/>
    <property type="molecule type" value="Genomic_DNA"/>
</dbReference>
<keyword evidence="3" id="KW-1185">Reference proteome</keyword>